<reference evidence="3" key="2">
    <citation type="submission" date="2015-01" db="EMBL/GenBank/DDBJ databases">
        <title>Evolutionary Origins and Diversification of the Mycorrhizal Mutualists.</title>
        <authorList>
            <consortium name="DOE Joint Genome Institute"/>
            <consortium name="Mycorrhizal Genomics Consortium"/>
            <person name="Kohler A."/>
            <person name="Kuo A."/>
            <person name="Nagy L.G."/>
            <person name="Floudas D."/>
            <person name="Copeland A."/>
            <person name="Barry K.W."/>
            <person name="Cichocki N."/>
            <person name="Veneault-Fourrey C."/>
            <person name="LaButti K."/>
            <person name="Lindquist E.A."/>
            <person name="Lipzen A."/>
            <person name="Lundell T."/>
            <person name="Morin E."/>
            <person name="Murat C."/>
            <person name="Riley R."/>
            <person name="Ohm R."/>
            <person name="Sun H."/>
            <person name="Tunlid A."/>
            <person name="Henrissat B."/>
            <person name="Grigoriev I.V."/>
            <person name="Hibbett D.S."/>
            <person name="Martin F."/>
        </authorList>
    </citation>
    <scope>NUCLEOTIDE SEQUENCE [LARGE SCALE GENOMIC DNA]</scope>
    <source>
        <strain evidence="3">LaAM-08-1</strain>
    </source>
</reference>
<name>A0A0C9XLE3_9AGAR</name>
<accession>A0A0C9XLE3</accession>
<protein>
    <submittedName>
        <fullName evidence="2">Uncharacterized protein</fullName>
    </submittedName>
</protein>
<dbReference type="Proteomes" id="UP000054477">
    <property type="component" value="Unassembled WGS sequence"/>
</dbReference>
<evidence type="ECO:0000256" key="1">
    <source>
        <dbReference type="SAM" id="MobiDB-lite"/>
    </source>
</evidence>
<proteinExistence type="predicted"/>
<dbReference type="AlphaFoldDB" id="A0A0C9XLE3"/>
<keyword evidence="3" id="KW-1185">Reference proteome</keyword>
<dbReference type="EMBL" id="KN838670">
    <property type="protein sequence ID" value="KIJ98386.1"/>
    <property type="molecule type" value="Genomic_DNA"/>
</dbReference>
<dbReference type="HOGENOM" id="CLU_1938496_0_0_1"/>
<reference evidence="2 3" key="1">
    <citation type="submission" date="2014-04" db="EMBL/GenBank/DDBJ databases">
        <authorList>
            <consortium name="DOE Joint Genome Institute"/>
            <person name="Kuo A."/>
            <person name="Kohler A."/>
            <person name="Nagy L.G."/>
            <person name="Floudas D."/>
            <person name="Copeland A."/>
            <person name="Barry K.W."/>
            <person name="Cichocki N."/>
            <person name="Veneault-Fourrey C."/>
            <person name="LaButti K."/>
            <person name="Lindquist E.A."/>
            <person name="Lipzen A."/>
            <person name="Lundell T."/>
            <person name="Morin E."/>
            <person name="Murat C."/>
            <person name="Sun H."/>
            <person name="Tunlid A."/>
            <person name="Henrissat B."/>
            <person name="Grigoriev I.V."/>
            <person name="Hibbett D.S."/>
            <person name="Martin F."/>
            <person name="Nordberg H.P."/>
            <person name="Cantor M.N."/>
            <person name="Hua S.X."/>
        </authorList>
    </citation>
    <scope>NUCLEOTIDE SEQUENCE [LARGE SCALE GENOMIC DNA]</scope>
    <source>
        <strain evidence="2 3">LaAM-08-1</strain>
    </source>
</reference>
<evidence type="ECO:0000313" key="2">
    <source>
        <dbReference type="EMBL" id="KIJ98386.1"/>
    </source>
</evidence>
<sequence>MKKIVWHNSRMSLQTLRGAFRSRKSPKKKVICKRLPGAYHVLRQMPAPPLDRKATAPSFERSCSQQLKRPVLPPLGPDRPDRLYSSLQYDGHTRREITLPPTVPWRETSTPTRITIASKHIFLHSQKEYI</sequence>
<organism evidence="2 3">
    <name type="scientific">Laccaria amethystina LaAM-08-1</name>
    <dbReference type="NCBI Taxonomy" id="1095629"/>
    <lineage>
        <taxon>Eukaryota</taxon>
        <taxon>Fungi</taxon>
        <taxon>Dikarya</taxon>
        <taxon>Basidiomycota</taxon>
        <taxon>Agaricomycotina</taxon>
        <taxon>Agaricomycetes</taxon>
        <taxon>Agaricomycetidae</taxon>
        <taxon>Agaricales</taxon>
        <taxon>Agaricineae</taxon>
        <taxon>Hydnangiaceae</taxon>
        <taxon>Laccaria</taxon>
    </lineage>
</organism>
<feature type="region of interest" description="Disordered" evidence="1">
    <location>
        <begin position="47"/>
        <end position="87"/>
    </location>
</feature>
<evidence type="ECO:0000313" key="3">
    <source>
        <dbReference type="Proteomes" id="UP000054477"/>
    </source>
</evidence>
<gene>
    <name evidence="2" type="ORF">K443DRAFT_209783</name>
</gene>